<feature type="region of interest" description="Disordered" evidence="1">
    <location>
        <begin position="947"/>
        <end position="991"/>
    </location>
</feature>
<dbReference type="Proteomes" id="UP001642540">
    <property type="component" value="Unassembled WGS sequence"/>
</dbReference>
<accession>A0ABP1S2A8</accession>
<sequence>MNFNQCFRNLGLIAIALSCVGRTLDAISLDEEGYYDIVIAVNEKTAQNANEKYLENLKKGVQDLSDFIHESTGGNFSIRSADIVLPDHWQIDADAFATTQHYHNADIRIYHEYQTPETINPTLCGYPGRYIELPYNFFDEEERGPYGPTGKALLTLWARYRWGVHEEHGYPDDPVFPYFWKAYRLPEESEIVPEDYRVTNCANTEVKGKFETLDGEVCNTNEDELYPPPADCRFIPDEENQTATTSLMSFHFIKSLTNFCDVDTHNKRAPTRQNLYCRHLSIWEVMRESMDFKALKENNQNTKRPINYRILKQVSTPLLYILSDGVFTPPEPVINGVAAGLDSIFNETRNWNVLASTNIFPSEKRTDSYDALYPLNFPWFEREKFVESFKNGFGQRDGFRTFAAAIQDIGTEVKERRHKAGAIILVLKFGEPQDVFFNAYESEVLGTILEQNIRVFSLEGPDYHTIEPALKPISELSGGLHFLIGNGEDDETNVATVISEIDEILKADAVPPSRYRVVHKDSIRYNSSTNGIPYPIFVPYSNVKKLTFFIDMLNTGYVYNLKIAKGPENVNLPAFSQTYYWGEIEYTVPRYFAEIEQSFSEPTEWEYSYECGSTECYSMMVAIVELDEAPSSPIPGDDIEITVTTSSEEDFIADLNVESATSLKGTEFAIYARLEKNGHPINSPNLTVTAHVSFFSDDASVGGLYPKIVPLLDDGAGNPDLTANDGIYSGSILPISYPGGERGVYQITVSASHRPQQEEGKRAAAVMLKTQGNSTKTSPLPVDQVSIRCGSGYQGCFSERVTEPFMKYADLKRRIEFRGTDTFFFELKAAASRILDFKVEPLDNASDTYRFSWTEPKIMTAFGAGRARIYEIYYTEDFNKIFSTVTDMNRFVGVPTPVAPGRVMTYDAHIDAGFKFYFVMRAMAHENAPTPVLSNVIFLHAQNPYPSTTTTTPNPDATSSTTTSQSTTSMLPTKEPTSTTVPSMSTTNGHY</sequence>
<dbReference type="EMBL" id="CAXLJM020000147">
    <property type="protein sequence ID" value="CAL8141722.1"/>
    <property type="molecule type" value="Genomic_DNA"/>
</dbReference>
<reference evidence="4 5" key="1">
    <citation type="submission" date="2024-08" db="EMBL/GenBank/DDBJ databases">
        <authorList>
            <person name="Cucini C."/>
            <person name="Frati F."/>
        </authorList>
    </citation>
    <scope>NUCLEOTIDE SEQUENCE [LARGE SCALE GENOMIC DNA]</scope>
</reference>
<comment type="caution">
    <text evidence="4">The sequence shown here is derived from an EMBL/GenBank/DDBJ whole genome shotgun (WGS) entry which is preliminary data.</text>
</comment>
<feature type="compositionally biased region" description="Low complexity" evidence="1">
    <location>
        <begin position="976"/>
        <end position="991"/>
    </location>
</feature>
<evidence type="ECO:0000313" key="4">
    <source>
        <dbReference type="EMBL" id="CAL8141722.1"/>
    </source>
</evidence>
<evidence type="ECO:0000313" key="5">
    <source>
        <dbReference type="Proteomes" id="UP001642540"/>
    </source>
</evidence>
<protein>
    <recommendedName>
        <fullName evidence="3">Calcium-activated chloride channel N-terminal domain-containing protein</fullName>
    </recommendedName>
</protein>
<evidence type="ECO:0000259" key="3">
    <source>
        <dbReference type="Pfam" id="PF08434"/>
    </source>
</evidence>
<dbReference type="InterPro" id="IPR013642">
    <property type="entry name" value="CLCA_N"/>
</dbReference>
<feature type="signal peptide" evidence="2">
    <location>
        <begin position="1"/>
        <end position="26"/>
    </location>
</feature>
<name>A0ABP1S2A8_9HEXA</name>
<feature type="chain" id="PRO_5045393464" description="Calcium-activated chloride channel N-terminal domain-containing protein" evidence="2">
    <location>
        <begin position="27"/>
        <end position="991"/>
    </location>
</feature>
<evidence type="ECO:0000256" key="2">
    <source>
        <dbReference type="SAM" id="SignalP"/>
    </source>
</evidence>
<gene>
    <name evidence="4" type="ORF">ODALV1_LOCUS28843</name>
</gene>
<feature type="compositionally biased region" description="Low complexity" evidence="1">
    <location>
        <begin position="947"/>
        <end position="969"/>
    </location>
</feature>
<organism evidence="4 5">
    <name type="scientific">Orchesella dallaii</name>
    <dbReference type="NCBI Taxonomy" id="48710"/>
    <lineage>
        <taxon>Eukaryota</taxon>
        <taxon>Metazoa</taxon>
        <taxon>Ecdysozoa</taxon>
        <taxon>Arthropoda</taxon>
        <taxon>Hexapoda</taxon>
        <taxon>Collembola</taxon>
        <taxon>Entomobryomorpha</taxon>
        <taxon>Entomobryoidea</taxon>
        <taxon>Orchesellidae</taxon>
        <taxon>Orchesellinae</taxon>
        <taxon>Orchesella</taxon>
    </lineage>
</organism>
<feature type="domain" description="Calcium-activated chloride channel N-terminal" evidence="3">
    <location>
        <begin position="27"/>
        <end position="294"/>
    </location>
</feature>
<proteinExistence type="predicted"/>
<keyword evidence="2" id="KW-0732">Signal</keyword>
<evidence type="ECO:0000256" key="1">
    <source>
        <dbReference type="SAM" id="MobiDB-lite"/>
    </source>
</evidence>
<keyword evidence="5" id="KW-1185">Reference proteome</keyword>
<dbReference type="Pfam" id="PF08434">
    <property type="entry name" value="CLCA"/>
    <property type="match status" value="1"/>
</dbReference>